<dbReference type="InterPro" id="IPR038054">
    <property type="entry name" value="LD_TPept-like_central_sf"/>
</dbReference>
<protein>
    <submittedName>
        <fullName evidence="8">L,D-transpeptidase family protein</fullName>
    </submittedName>
</protein>
<feature type="domain" description="L,D-TPase catalytic" evidence="7">
    <location>
        <begin position="339"/>
        <end position="458"/>
    </location>
</feature>
<keyword evidence="5 6" id="KW-0961">Cell wall biogenesis/degradation</keyword>
<gene>
    <name evidence="8" type="ORF">WMO28_03195</name>
</gene>
<dbReference type="EMBL" id="JBBMEJ010000002">
    <property type="protein sequence ID" value="MEQ2369957.1"/>
    <property type="molecule type" value="Genomic_DNA"/>
</dbReference>
<evidence type="ECO:0000313" key="9">
    <source>
        <dbReference type="Proteomes" id="UP001473063"/>
    </source>
</evidence>
<dbReference type="Proteomes" id="UP001473063">
    <property type="component" value="Unassembled WGS sequence"/>
</dbReference>
<dbReference type="Gene3D" id="2.40.440.10">
    <property type="entry name" value="L,D-transpeptidase catalytic domain-like"/>
    <property type="match status" value="1"/>
</dbReference>
<evidence type="ECO:0000259" key="7">
    <source>
        <dbReference type="PROSITE" id="PS52029"/>
    </source>
</evidence>
<comment type="pathway">
    <text evidence="1 6">Cell wall biogenesis; peptidoglycan biosynthesis.</text>
</comment>
<evidence type="ECO:0000256" key="4">
    <source>
        <dbReference type="ARBA" id="ARBA00022984"/>
    </source>
</evidence>
<dbReference type="InterPro" id="IPR005490">
    <property type="entry name" value="LD_TPept_cat_dom"/>
</dbReference>
<comment type="caution">
    <text evidence="8">The sequence shown here is derived from an EMBL/GenBank/DDBJ whole genome shotgun (WGS) entry which is preliminary data.</text>
</comment>
<dbReference type="PANTHER" id="PTHR30582">
    <property type="entry name" value="L,D-TRANSPEPTIDASE"/>
    <property type="match status" value="1"/>
</dbReference>
<evidence type="ECO:0000313" key="8">
    <source>
        <dbReference type="EMBL" id="MEQ2369957.1"/>
    </source>
</evidence>
<dbReference type="RefSeq" id="WP_349056037.1">
    <property type="nucleotide sequence ID" value="NZ_JBBMEJ010000002.1"/>
</dbReference>
<evidence type="ECO:0000256" key="6">
    <source>
        <dbReference type="PROSITE-ProRule" id="PRU01373"/>
    </source>
</evidence>
<evidence type="ECO:0000256" key="3">
    <source>
        <dbReference type="ARBA" id="ARBA00022960"/>
    </source>
</evidence>
<evidence type="ECO:0000256" key="1">
    <source>
        <dbReference type="ARBA" id="ARBA00004752"/>
    </source>
</evidence>
<feature type="active site" description="Proton donor/acceptor" evidence="6">
    <location>
        <position position="413"/>
    </location>
</feature>
<dbReference type="InterPro" id="IPR038063">
    <property type="entry name" value="Transpep_catalytic_dom"/>
</dbReference>
<dbReference type="Pfam" id="PF03734">
    <property type="entry name" value="YkuD"/>
    <property type="match status" value="1"/>
</dbReference>
<evidence type="ECO:0000256" key="5">
    <source>
        <dbReference type="ARBA" id="ARBA00023316"/>
    </source>
</evidence>
<sequence>MKTGRKVVIALIIILLALAAAAYGYGVNYFTDHFLPGSSVNGFNCSYKTSDETEELLAKEVQAYVLAVETRNNGQESITAKQAGLVYKSDGGAAKLIRAQDRYKWFLAFNQKKKYNLATDTVYDDENKLTKAVKALRCMQKDNMEKPVNACIKDNGKTYEIQPEKEGTTLDTKKVQKVIRDAVSAGDTTVNLEKKNCYKKPSVYRDDKTLKKNCAQMNKITSCVITYDFSDRSEQLDRNTIKDWLTKDEKGEYTVDKNQVAAYVNSLGYKYDTFGCTRTFITYDGRQKTITGGDYGWAIDQTTETEWLYNALLAGTTEVRQPAYAYSGLCRNTNDIGNTYVEVDLTNQRMVFYKDGQLLVDTPVVTGCINKGHGTPTGCFALDAMRSPAVLKGSGYAAPVTYWMPFSGGVGIHDATWRSQFGGQIYITNGSHGCVNTPKDQAAIIYNNISVGVPIIVYE</sequence>
<keyword evidence="4 6" id="KW-0573">Peptidoglycan synthesis</keyword>
<dbReference type="CDD" id="cd16913">
    <property type="entry name" value="YkuD_like"/>
    <property type="match status" value="1"/>
</dbReference>
<dbReference type="PANTHER" id="PTHR30582:SF33">
    <property type="entry name" value="EXPORTED PROTEIN"/>
    <property type="match status" value="1"/>
</dbReference>
<accession>A0ABV1BDE2</accession>
<proteinExistence type="predicted"/>
<keyword evidence="3 6" id="KW-0133">Cell shape</keyword>
<dbReference type="PROSITE" id="PS52029">
    <property type="entry name" value="LD_TPASE"/>
    <property type="match status" value="1"/>
</dbReference>
<keyword evidence="9" id="KW-1185">Reference proteome</keyword>
<dbReference type="InterPro" id="IPR022029">
    <property type="entry name" value="YoaR-like_PG-bd"/>
</dbReference>
<dbReference type="SUPFAM" id="SSF143985">
    <property type="entry name" value="L,D-transpeptidase pre-catalytic domain-like"/>
    <property type="match status" value="1"/>
</dbReference>
<reference evidence="8 9" key="1">
    <citation type="submission" date="2024-03" db="EMBL/GenBank/DDBJ databases">
        <title>Human intestinal bacterial collection.</title>
        <authorList>
            <person name="Pauvert C."/>
            <person name="Hitch T.C.A."/>
            <person name="Clavel T."/>
        </authorList>
    </citation>
    <scope>NUCLEOTIDE SEQUENCE [LARGE SCALE GENOMIC DNA]</scope>
    <source>
        <strain evidence="8 9">CLA-JM-H16</strain>
    </source>
</reference>
<dbReference type="Pfam" id="PF12229">
    <property type="entry name" value="PG_binding_4"/>
    <property type="match status" value="2"/>
</dbReference>
<feature type="active site" description="Nucleophile" evidence="6">
    <location>
        <position position="434"/>
    </location>
</feature>
<name>A0ABV1BDE2_9FIRM</name>
<dbReference type="InterPro" id="IPR050979">
    <property type="entry name" value="LD-transpeptidase"/>
</dbReference>
<dbReference type="Gene3D" id="3.10.20.800">
    <property type="match status" value="1"/>
</dbReference>
<evidence type="ECO:0000256" key="2">
    <source>
        <dbReference type="ARBA" id="ARBA00022679"/>
    </source>
</evidence>
<keyword evidence="2" id="KW-0808">Transferase</keyword>
<organism evidence="8 9">
    <name type="scientific">Blautia aquisgranensis</name>
    <dbReference type="NCBI Taxonomy" id="3133153"/>
    <lineage>
        <taxon>Bacteria</taxon>
        <taxon>Bacillati</taxon>
        <taxon>Bacillota</taxon>
        <taxon>Clostridia</taxon>
        <taxon>Lachnospirales</taxon>
        <taxon>Lachnospiraceae</taxon>
        <taxon>Blautia</taxon>
    </lineage>
</organism>
<dbReference type="SUPFAM" id="SSF141523">
    <property type="entry name" value="L,D-transpeptidase catalytic domain-like"/>
    <property type="match status" value="1"/>
</dbReference>